<evidence type="ECO:0000256" key="2">
    <source>
        <dbReference type="SAM" id="Phobius"/>
    </source>
</evidence>
<feature type="compositionally biased region" description="Low complexity" evidence="1">
    <location>
        <begin position="334"/>
        <end position="349"/>
    </location>
</feature>
<keyword evidence="2" id="KW-1133">Transmembrane helix</keyword>
<sequence>MDTTASEITVSLEMGSADRLPKHSSHSPFSSNLDSMTFIRHRRRWIPSRQCMLRNSLLAGVGYLELANAGDFAANVWNETPVPVYATVLMAIGGTAALAMSVVTVKDAHLSWENIRLLREERHFLRSHRVTESEKDDAVDVDIDSHLDVNSRELGTELVDRIVMDVFLGIGAVLVGIGALLAIGGANHKVWLASNLLSGYLGNSPAALYGLLNAVWSSCLWARADHHGLAGAKELDREIVRGHLQPRLRSIKLHACTNGISGLVAGVASMITATHWWGYVLLLPCIIGSIWCNYYWRHAVGYERPCCRLHLTSLSKDSLLQALQTFSFARQALETPPTTTRASPSSETAMQPPLGDLIEDPGSLQSVLDFIIANDLFEHLCVDLLQREQLAADLFNVSDTGAVTITSSQLLEADTYTSQILEIARQCILRVGRKHFLYRERFLIELLGCYLARANAPRRSAAV</sequence>
<comment type="caution">
    <text evidence="3">The sequence shown here is derived from an EMBL/GenBank/DDBJ whole genome shotgun (WGS) entry which is preliminary data.</text>
</comment>
<keyword evidence="4" id="KW-1185">Reference proteome</keyword>
<dbReference type="Proteomes" id="UP000034947">
    <property type="component" value="Unassembled WGS sequence"/>
</dbReference>
<dbReference type="AlphaFoldDB" id="A0A0F8U4C6"/>
<proteinExistence type="predicted"/>
<evidence type="ECO:0000313" key="4">
    <source>
        <dbReference type="Proteomes" id="UP000034947"/>
    </source>
</evidence>
<feature type="transmembrane region" description="Helical" evidence="2">
    <location>
        <begin position="277"/>
        <end position="296"/>
    </location>
</feature>
<organism evidence="3 4">
    <name type="scientific">Aspergillus ochraceoroseus</name>
    <dbReference type="NCBI Taxonomy" id="138278"/>
    <lineage>
        <taxon>Eukaryota</taxon>
        <taxon>Fungi</taxon>
        <taxon>Dikarya</taxon>
        <taxon>Ascomycota</taxon>
        <taxon>Pezizomycotina</taxon>
        <taxon>Eurotiomycetes</taxon>
        <taxon>Eurotiomycetidae</taxon>
        <taxon>Eurotiales</taxon>
        <taxon>Aspergillaceae</taxon>
        <taxon>Aspergillus</taxon>
        <taxon>Aspergillus subgen. Nidulantes</taxon>
    </lineage>
</organism>
<dbReference type="VEuPathDB" id="FungiDB:P175DRAFT_0345689"/>
<feature type="transmembrane region" description="Helical" evidence="2">
    <location>
        <begin position="162"/>
        <end position="186"/>
    </location>
</feature>
<keyword evidence="2" id="KW-0812">Transmembrane</keyword>
<feature type="transmembrane region" description="Helical" evidence="2">
    <location>
        <begin position="206"/>
        <end position="224"/>
    </location>
</feature>
<dbReference type="EMBL" id="JYKN01002994">
    <property type="protein sequence ID" value="KKK14463.1"/>
    <property type="molecule type" value="Genomic_DNA"/>
</dbReference>
<evidence type="ECO:0000313" key="3">
    <source>
        <dbReference type="EMBL" id="KKK14463.1"/>
    </source>
</evidence>
<dbReference type="OrthoDB" id="5089392at2759"/>
<protein>
    <recommendedName>
        <fullName evidence="5">Integral membrane protein</fullName>
    </recommendedName>
</protein>
<gene>
    <name evidence="3" type="ORF">AOCH_003673</name>
</gene>
<reference evidence="3 4" key="1">
    <citation type="submission" date="2015-02" db="EMBL/GenBank/DDBJ databases">
        <title>Draft Genome Sequences of Two Closely-Related Aflatoxigenic Aspergillus Species Obtained from the Cote d'Ivoire.</title>
        <authorList>
            <person name="Moore G.G."/>
            <person name="Beltz S.B."/>
            <person name="Mack B.M."/>
        </authorList>
    </citation>
    <scope>NUCLEOTIDE SEQUENCE [LARGE SCALE GENOMIC DNA]</scope>
    <source>
        <strain evidence="3 4">SRRC1432</strain>
    </source>
</reference>
<feature type="transmembrane region" description="Helical" evidence="2">
    <location>
        <begin position="82"/>
        <end position="105"/>
    </location>
</feature>
<name>A0A0F8U4C6_9EURO</name>
<accession>A0A0F8U4C6</accession>
<feature type="region of interest" description="Disordered" evidence="1">
    <location>
        <begin position="333"/>
        <end position="352"/>
    </location>
</feature>
<keyword evidence="2" id="KW-0472">Membrane</keyword>
<evidence type="ECO:0008006" key="5">
    <source>
        <dbReference type="Google" id="ProtNLM"/>
    </source>
</evidence>
<evidence type="ECO:0000256" key="1">
    <source>
        <dbReference type="SAM" id="MobiDB-lite"/>
    </source>
</evidence>